<evidence type="ECO:0000256" key="5">
    <source>
        <dbReference type="SAM" id="MobiDB-lite"/>
    </source>
</evidence>
<reference evidence="7 8" key="1">
    <citation type="submission" date="2024-08" db="EMBL/GenBank/DDBJ databases">
        <authorList>
            <person name="Cucini C."/>
            <person name="Frati F."/>
        </authorList>
    </citation>
    <scope>NUCLEOTIDE SEQUENCE [LARGE SCALE GENOMIC DNA]</scope>
</reference>
<evidence type="ECO:0000256" key="1">
    <source>
        <dbReference type="ARBA" id="ARBA00004141"/>
    </source>
</evidence>
<evidence type="ECO:0000256" key="3">
    <source>
        <dbReference type="ARBA" id="ARBA00022989"/>
    </source>
</evidence>
<dbReference type="InterPro" id="IPR035952">
    <property type="entry name" value="Rhomboid-like_sf"/>
</dbReference>
<dbReference type="SUPFAM" id="SSF144091">
    <property type="entry name" value="Rhomboid-like"/>
    <property type="match status" value="1"/>
</dbReference>
<evidence type="ECO:0000256" key="4">
    <source>
        <dbReference type="ARBA" id="ARBA00023136"/>
    </source>
</evidence>
<dbReference type="Proteomes" id="UP001642540">
    <property type="component" value="Unassembled WGS sequence"/>
</dbReference>
<feature type="transmembrane region" description="Helical" evidence="6">
    <location>
        <begin position="21"/>
        <end position="45"/>
    </location>
</feature>
<feature type="region of interest" description="Disordered" evidence="5">
    <location>
        <begin position="277"/>
        <end position="388"/>
    </location>
</feature>
<dbReference type="Pfam" id="PF08551">
    <property type="entry name" value="DUF1751"/>
    <property type="match status" value="1"/>
</dbReference>
<gene>
    <name evidence="7" type="ORF">ODALV1_LOCUS7247</name>
</gene>
<protein>
    <recommendedName>
        <fullName evidence="9">Transmembrane protein</fullName>
    </recommendedName>
</protein>
<dbReference type="InterPro" id="IPR013861">
    <property type="entry name" value="TMEM115/Pdh1/Rbl19"/>
</dbReference>
<keyword evidence="8" id="KW-1185">Reference proteome</keyword>
<sequence>MSASSSFRSVRRNLPYIRSELGALVGNLSLSVKSICICVICSYMLSHWQPAVDALSVTPGHLLPPSLRVWTLLTSPFLEIHLWEVCVDIITVGLCGKLLEPLWGAKEMIFFFVLVNLSVSLSSVGYYLFLYSATSDPDILFEIQIHGLAGYIAAVSVAVRQIMPDHVIIRTPLGKLTNRNIPLTVLTVLIITWAIGLLEGVYCTMFATGILTSWIYLRFYQRHSNGSKGDIAESFNFASFFPNVLQPPISVLSNSIFGIFVKVGCCRKPIKRFADASGPSSIQISLPGSDPSDAERRRQKALKLLNERMNAGSRDSESKRPLIPPQRPEKSNRIGGPSSPAHSMTSSLSSPSLQMSGSSHSLMNISNSPSSQESVVNIPVSNIKASDI</sequence>
<keyword evidence="3 6" id="KW-1133">Transmembrane helix</keyword>
<feature type="compositionally biased region" description="Polar residues" evidence="5">
    <location>
        <begin position="364"/>
        <end position="388"/>
    </location>
</feature>
<name>A0ABP1Q4J3_9HEXA</name>
<keyword evidence="4 6" id="KW-0472">Membrane</keyword>
<organism evidence="7 8">
    <name type="scientific">Orchesella dallaii</name>
    <dbReference type="NCBI Taxonomy" id="48710"/>
    <lineage>
        <taxon>Eukaryota</taxon>
        <taxon>Metazoa</taxon>
        <taxon>Ecdysozoa</taxon>
        <taxon>Arthropoda</taxon>
        <taxon>Hexapoda</taxon>
        <taxon>Collembola</taxon>
        <taxon>Entomobryomorpha</taxon>
        <taxon>Entomobryoidea</taxon>
        <taxon>Orchesellidae</taxon>
        <taxon>Orchesellinae</taxon>
        <taxon>Orchesella</taxon>
    </lineage>
</organism>
<evidence type="ECO:0000313" key="7">
    <source>
        <dbReference type="EMBL" id="CAL8089063.1"/>
    </source>
</evidence>
<evidence type="ECO:0008006" key="9">
    <source>
        <dbReference type="Google" id="ProtNLM"/>
    </source>
</evidence>
<comment type="caution">
    <text evidence="7">The sequence shown here is derived from an EMBL/GenBank/DDBJ whole genome shotgun (WGS) entry which is preliminary data.</text>
</comment>
<comment type="subcellular location">
    <subcellularLocation>
        <location evidence="1">Membrane</location>
        <topology evidence="1">Multi-pass membrane protein</topology>
    </subcellularLocation>
</comment>
<accession>A0ABP1Q4J3</accession>
<dbReference type="Gene3D" id="1.20.1540.10">
    <property type="entry name" value="Rhomboid-like"/>
    <property type="match status" value="1"/>
</dbReference>
<evidence type="ECO:0000256" key="6">
    <source>
        <dbReference type="SAM" id="Phobius"/>
    </source>
</evidence>
<evidence type="ECO:0000256" key="2">
    <source>
        <dbReference type="ARBA" id="ARBA00022692"/>
    </source>
</evidence>
<dbReference type="PANTHER" id="PTHR13377:SF3">
    <property type="entry name" value="TRANSMEMBRANE PROTEIN 115"/>
    <property type="match status" value="1"/>
</dbReference>
<keyword evidence="2 6" id="KW-0812">Transmembrane</keyword>
<feature type="transmembrane region" description="Helical" evidence="6">
    <location>
        <begin position="180"/>
        <end position="198"/>
    </location>
</feature>
<dbReference type="SMART" id="SM01160">
    <property type="entry name" value="DUF1751"/>
    <property type="match status" value="1"/>
</dbReference>
<feature type="transmembrane region" description="Helical" evidence="6">
    <location>
        <begin position="80"/>
        <end position="99"/>
    </location>
</feature>
<feature type="transmembrane region" description="Helical" evidence="6">
    <location>
        <begin position="139"/>
        <end position="159"/>
    </location>
</feature>
<feature type="transmembrane region" description="Helical" evidence="6">
    <location>
        <begin position="111"/>
        <end position="133"/>
    </location>
</feature>
<dbReference type="PANTHER" id="PTHR13377">
    <property type="entry name" value="PLACENTAL PROTEIN 6"/>
    <property type="match status" value="1"/>
</dbReference>
<feature type="compositionally biased region" description="Low complexity" evidence="5">
    <location>
        <begin position="337"/>
        <end position="363"/>
    </location>
</feature>
<dbReference type="EMBL" id="CAXLJM020000023">
    <property type="protein sequence ID" value="CAL8089063.1"/>
    <property type="molecule type" value="Genomic_DNA"/>
</dbReference>
<evidence type="ECO:0000313" key="8">
    <source>
        <dbReference type="Proteomes" id="UP001642540"/>
    </source>
</evidence>
<proteinExistence type="predicted"/>